<dbReference type="AlphaFoldDB" id="A0A9P3GS91"/>
<dbReference type="EMBL" id="BPQB01000260">
    <property type="protein sequence ID" value="GJF00953.1"/>
    <property type="molecule type" value="Genomic_DNA"/>
</dbReference>
<reference evidence="2 3" key="1">
    <citation type="submission" date="2021-08" db="EMBL/GenBank/DDBJ databases">
        <title>Draft Genome Sequence of Phanerochaete sordida strain YK-624.</title>
        <authorList>
            <person name="Mori T."/>
            <person name="Dohra H."/>
            <person name="Suzuki T."/>
            <person name="Kawagishi H."/>
            <person name="Hirai H."/>
        </authorList>
    </citation>
    <scope>NUCLEOTIDE SEQUENCE [LARGE SCALE GENOMIC DNA]</scope>
    <source>
        <strain evidence="2 3">YK-624</strain>
    </source>
</reference>
<evidence type="ECO:0000256" key="1">
    <source>
        <dbReference type="SAM" id="MobiDB-lite"/>
    </source>
</evidence>
<dbReference type="Proteomes" id="UP000703269">
    <property type="component" value="Unassembled WGS sequence"/>
</dbReference>
<keyword evidence="3" id="KW-1185">Reference proteome</keyword>
<accession>A0A9P3GS91</accession>
<evidence type="ECO:0000313" key="3">
    <source>
        <dbReference type="Proteomes" id="UP000703269"/>
    </source>
</evidence>
<comment type="caution">
    <text evidence="2">The sequence shown here is derived from an EMBL/GenBank/DDBJ whole genome shotgun (WGS) entry which is preliminary data.</text>
</comment>
<evidence type="ECO:0000313" key="2">
    <source>
        <dbReference type="EMBL" id="GJF00953.1"/>
    </source>
</evidence>
<organism evidence="2 3">
    <name type="scientific">Phanerochaete sordida</name>
    <dbReference type="NCBI Taxonomy" id="48140"/>
    <lineage>
        <taxon>Eukaryota</taxon>
        <taxon>Fungi</taxon>
        <taxon>Dikarya</taxon>
        <taxon>Basidiomycota</taxon>
        <taxon>Agaricomycotina</taxon>
        <taxon>Agaricomycetes</taxon>
        <taxon>Polyporales</taxon>
        <taxon>Phanerochaetaceae</taxon>
        <taxon>Phanerochaete</taxon>
    </lineage>
</organism>
<name>A0A9P3GS91_9APHY</name>
<proteinExistence type="predicted"/>
<protein>
    <submittedName>
        <fullName evidence="2">Uncharacterized protein</fullName>
    </submittedName>
</protein>
<feature type="region of interest" description="Disordered" evidence="1">
    <location>
        <begin position="361"/>
        <end position="416"/>
    </location>
</feature>
<sequence>MNPSLVRYFPGAVFVRRQDEHLWFVYGTDDPSRFPLPSVPLLDNKLDNRGLRSWPGQKDRLVPVCWDPAAPWLAFTPTPPYPIPMDWDWVFTSELNDVVEIRTAGISYYRVSSDSLEAGREVARLTAAMIQHIEPHAGRQQRLARSPIAPQYLTAEEAQKDVAAWKAFCLDCLAYATYRQRQLPVDLDKPALEDRLEKTFYRWFIRKMPRRGVVFYPPTFGRANEQEWHSWIDEGLPVAHSWDDNMAADAALNFLNPKVPRAFLKITNANDPGPRKFAEILSSRDAKAYTLPEHWRERFEKTYRSISVVSAEKKINLQVFLLDCPKDDPGADSEILTRPHPFHPRQPLDLTLFLPRPLMQYSSDESDREQTVRPAGGPSLAERLQAPLPPRRRETHASSRPTNDGSTPRPPTRADLTRRVREEILDEVRERKLFVGDDGGVMGEEAVGGSTAFANACRLEFGPATELVLLEAHLASTVSDRGLVWGTMLRVGLPFKPSFTEAFGSRYRDAHREADLESLPVLPFAPSWTIPLDEGPVASPHLARADFFCVTWMRNVERIRAYPQLQRLLCYGGLVWRLVVLLLGRPAVTRVASGPSKVWTTHVLQASGDPLKKLHSEVYDNPANDPLVVALLGQFDRGSLWPSCEVFVADRGYNAARGTTNGDDDDEARRSESRCWRTTYAAVRIDQDNISGVF</sequence>
<gene>
    <name evidence="2" type="ORF">PsYK624_172570</name>
</gene>